<dbReference type="InterPro" id="IPR052548">
    <property type="entry name" value="Type_VII_TA_antitoxin"/>
</dbReference>
<proteinExistence type="predicted"/>
<dbReference type="Proteomes" id="UP000014937">
    <property type="component" value="Unassembled WGS sequence"/>
</dbReference>
<evidence type="ECO:0000313" key="3">
    <source>
        <dbReference type="Proteomes" id="UP000014937"/>
    </source>
</evidence>
<dbReference type="PANTHER" id="PTHR33933:SF1">
    <property type="entry name" value="PROTEIN ADENYLYLTRANSFERASE MNTA-RELATED"/>
    <property type="match status" value="1"/>
</dbReference>
<dbReference type="SUPFAM" id="SSF81301">
    <property type="entry name" value="Nucleotidyltransferase"/>
    <property type="match status" value="1"/>
</dbReference>
<gene>
    <name evidence="2" type="ORF">BN587_01889</name>
</gene>
<reference evidence="2" key="1">
    <citation type="submission" date="2012-11" db="EMBL/GenBank/DDBJ databases">
        <title>Dependencies among metagenomic species, viruses, plasmids and units of genetic variation.</title>
        <authorList>
            <person name="Nielsen H.B."/>
            <person name="Almeida M."/>
            <person name="Juncker A.S."/>
            <person name="Rasmussen S."/>
            <person name="Li J."/>
            <person name="Sunagawa S."/>
            <person name="Plichta D."/>
            <person name="Gautier L."/>
            <person name="Le Chatelier E."/>
            <person name="Peletier E."/>
            <person name="Bonde I."/>
            <person name="Nielsen T."/>
            <person name="Manichanh C."/>
            <person name="Arumugam M."/>
            <person name="Batto J."/>
            <person name="Santos M.B.Q.D."/>
            <person name="Blom N."/>
            <person name="Borruel N."/>
            <person name="Burgdorf K.S."/>
            <person name="Boumezbeur F."/>
            <person name="Casellas F."/>
            <person name="Dore J."/>
            <person name="Guarner F."/>
            <person name="Hansen T."/>
            <person name="Hildebrand F."/>
            <person name="Kaas R.S."/>
            <person name="Kennedy S."/>
            <person name="Kristiansen K."/>
            <person name="Kultima J.R."/>
            <person name="Leonard P."/>
            <person name="Levenez F."/>
            <person name="Lund O."/>
            <person name="Moumen B."/>
            <person name="Le Paslier D."/>
            <person name="Pons N."/>
            <person name="Pedersen O."/>
            <person name="Prifti E."/>
            <person name="Qin J."/>
            <person name="Raes J."/>
            <person name="Tap J."/>
            <person name="Tims S."/>
            <person name="Ussery D.W."/>
            <person name="Yamada T."/>
            <person name="MetaHit consortium"/>
            <person name="Renault P."/>
            <person name="Sicheritz-Ponten T."/>
            <person name="Bork P."/>
            <person name="Wang J."/>
            <person name="Brunak S."/>
            <person name="Ehrlich S.D."/>
        </authorList>
    </citation>
    <scope>NUCLEOTIDE SEQUENCE [LARGE SCALE GENOMIC DNA]</scope>
</reference>
<dbReference type="InterPro" id="IPR041633">
    <property type="entry name" value="Polbeta"/>
</dbReference>
<protein>
    <submittedName>
        <fullName evidence="2">Putative toxin-antitoxin system toxin component</fullName>
    </submittedName>
</protein>
<accession>R6WLE4</accession>
<dbReference type="Pfam" id="PF18765">
    <property type="entry name" value="Polbeta"/>
    <property type="match status" value="1"/>
</dbReference>
<sequence>MNNIDILISDLTLQLINIFTVPNVKEIILYGSVARGTATSESDIDIAVILDDYTDKMHDEMIEFVVDLELKYNKVISVLPIYNKQFNEWGNITPFFKNIKKDGKVLWKSTF</sequence>
<dbReference type="PANTHER" id="PTHR33933">
    <property type="entry name" value="NUCLEOTIDYLTRANSFERASE"/>
    <property type="match status" value="1"/>
</dbReference>
<dbReference type="RefSeq" id="WP_021720922.1">
    <property type="nucleotide sequence ID" value="NZ_FR892819.1"/>
</dbReference>
<evidence type="ECO:0000313" key="2">
    <source>
        <dbReference type="EMBL" id="CDD10235.1"/>
    </source>
</evidence>
<dbReference type="CDD" id="cd05403">
    <property type="entry name" value="NT_KNTase_like"/>
    <property type="match status" value="1"/>
</dbReference>
<comment type="caution">
    <text evidence="2">The sequence shown here is derived from an EMBL/GenBank/DDBJ whole genome shotgun (WGS) entry which is preliminary data.</text>
</comment>
<dbReference type="Gene3D" id="3.30.460.10">
    <property type="entry name" value="Beta Polymerase, domain 2"/>
    <property type="match status" value="1"/>
</dbReference>
<evidence type="ECO:0000259" key="1">
    <source>
        <dbReference type="Pfam" id="PF18765"/>
    </source>
</evidence>
<feature type="domain" description="Polymerase beta nucleotidyltransferase" evidence="1">
    <location>
        <begin position="16"/>
        <end position="108"/>
    </location>
</feature>
<dbReference type="HOGENOM" id="CLU_130257_3_1_9"/>
<dbReference type="EMBL" id="CBGL010000028">
    <property type="protein sequence ID" value="CDD10235.1"/>
    <property type="molecule type" value="Genomic_DNA"/>
</dbReference>
<organism evidence="2 3">
    <name type="scientific">Phascolarctobacterium succinatutens CAG:287</name>
    <dbReference type="NCBI Taxonomy" id="1263101"/>
    <lineage>
        <taxon>Bacteria</taxon>
        <taxon>Bacillati</taxon>
        <taxon>Bacillota</taxon>
        <taxon>Negativicutes</taxon>
        <taxon>Acidaminococcales</taxon>
        <taxon>Acidaminococcaceae</taxon>
        <taxon>Phascolarctobacterium</taxon>
    </lineage>
</organism>
<dbReference type="InterPro" id="IPR043519">
    <property type="entry name" value="NT_sf"/>
</dbReference>
<name>R6WLE4_9FIRM</name>
<dbReference type="AlphaFoldDB" id="R6WLE4"/>